<evidence type="ECO:0000313" key="2">
    <source>
        <dbReference type="Proteomes" id="UP000266841"/>
    </source>
</evidence>
<evidence type="ECO:0000313" key="1">
    <source>
        <dbReference type="EMBL" id="EJK62508.1"/>
    </source>
</evidence>
<organism evidence="1 2">
    <name type="scientific">Thalassiosira oceanica</name>
    <name type="common">Marine diatom</name>
    <dbReference type="NCBI Taxonomy" id="159749"/>
    <lineage>
        <taxon>Eukaryota</taxon>
        <taxon>Sar</taxon>
        <taxon>Stramenopiles</taxon>
        <taxon>Ochrophyta</taxon>
        <taxon>Bacillariophyta</taxon>
        <taxon>Coscinodiscophyceae</taxon>
        <taxon>Thalassiosirophycidae</taxon>
        <taxon>Thalassiosirales</taxon>
        <taxon>Thalassiosiraceae</taxon>
        <taxon>Thalassiosira</taxon>
    </lineage>
</organism>
<accession>K0S8K2</accession>
<dbReference type="EMBL" id="AGNL01018822">
    <property type="protein sequence ID" value="EJK62508.1"/>
    <property type="molecule type" value="Genomic_DNA"/>
</dbReference>
<feature type="non-terminal residue" evidence="1">
    <location>
        <position position="1"/>
    </location>
</feature>
<gene>
    <name evidence="1" type="ORF">THAOC_16876</name>
</gene>
<keyword evidence="2" id="KW-1185">Reference proteome</keyword>
<name>K0S8K2_THAOC</name>
<proteinExistence type="predicted"/>
<protein>
    <submittedName>
        <fullName evidence="1">Uncharacterized protein</fullName>
    </submittedName>
</protein>
<dbReference type="AlphaFoldDB" id="K0S8K2"/>
<dbReference type="Proteomes" id="UP000266841">
    <property type="component" value="Unassembled WGS sequence"/>
</dbReference>
<comment type="caution">
    <text evidence="1">The sequence shown here is derived from an EMBL/GenBank/DDBJ whole genome shotgun (WGS) entry which is preliminary data.</text>
</comment>
<reference evidence="1 2" key="1">
    <citation type="journal article" date="2012" name="Genome Biol.">
        <title>Genome and low-iron response of an oceanic diatom adapted to chronic iron limitation.</title>
        <authorList>
            <person name="Lommer M."/>
            <person name="Specht M."/>
            <person name="Roy A.S."/>
            <person name="Kraemer L."/>
            <person name="Andreson R."/>
            <person name="Gutowska M.A."/>
            <person name="Wolf J."/>
            <person name="Bergner S.V."/>
            <person name="Schilhabel M.B."/>
            <person name="Klostermeier U.C."/>
            <person name="Beiko R.G."/>
            <person name="Rosenstiel P."/>
            <person name="Hippler M."/>
            <person name="Laroche J."/>
        </authorList>
    </citation>
    <scope>NUCLEOTIDE SEQUENCE [LARGE SCALE GENOMIC DNA]</scope>
    <source>
        <strain evidence="1 2">CCMP1005</strain>
    </source>
</reference>
<sequence>IVQKHTKLDGVMTSTCIFCESLRSILYQLHAVRLGASLMHDINDYLSAVYVYGKTRSLLSPR</sequence>